<protein>
    <submittedName>
        <fullName evidence="1">Uncharacterized protein</fullName>
    </submittedName>
</protein>
<proteinExistence type="predicted"/>
<dbReference type="EMBL" id="LMVM01000023">
    <property type="protein sequence ID" value="PAV04359.1"/>
    <property type="molecule type" value="Genomic_DNA"/>
</dbReference>
<reference evidence="1 2" key="1">
    <citation type="journal article" date="2017" name="BMC Genomics">
        <title>Genomic analysis of methanogenic archaea reveals a shift towards energy conservation.</title>
        <authorList>
            <person name="Gilmore S.P."/>
            <person name="Henske J.K."/>
            <person name="Sexton J.A."/>
            <person name="Solomon K.V."/>
            <person name="Seppala S."/>
            <person name="Yoo J.I."/>
            <person name="Huyett L.M."/>
            <person name="Pressman A."/>
            <person name="Cogan J.Z."/>
            <person name="Kivenson V."/>
            <person name="Peng X."/>
            <person name="Tan Y."/>
            <person name="Valentine D.L."/>
            <person name="O'Malley M.A."/>
        </authorList>
    </citation>
    <scope>NUCLEOTIDE SEQUENCE [LARGE SCALE GENOMIC DNA]</scope>
    <source>
        <strain evidence="1 2">M.o.H.</strain>
    </source>
</reference>
<comment type="caution">
    <text evidence="1">The sequence shown here is derived from an EMBL/GenBank/DDBJ whole genome shotgun (WGS) entry which is preliminary data.</text>
</comment>
<evidence type="ECO:0000313" key="1">
    <source>
        <dbReference type="EMBL" id="PAV04359.1"/>
    </source>
</evidence>
<dbReference type="AlphaFoldDB" id="A0A2A2H4K9"/>
<evidence type="ECO:0000313" key="2">
    <source>
        <dbReference type="Proteomes" id="UP000217784"/>
    </source>
</evidence>
<organism evidence="1 2">
    <name type="scientific">Methanobacterium bryantii</name>
    <dbReference type="NCBI Taxonomy" id="2161"/>
    <lineage>
        <taxon>Archaea</taxon>
        <taxon>Methanobacteriati</taxon>
        <taxon>Methanobacteriota</taxon>
        <taxon>Methanomada group</taxon>
        <taxon>Methanobacteria</taxon>
        <taxon>Methanobacteriales</taxon>
        <taxon>Methanobacteriaceae</taxon>
        <taxon>Methanobacterium</taxon>
    </lineage>
</organism>
<sequence length="116" mass="13106">MRGEGWKKLPRIELIPIPEDVAVPSDIPASEVCIPSTYVGHDVEYENEKGKIVNENEATHLRFTGVDRRSDIVVGPVKPQGMIKLNLYLNDDEIPVVKEEASHVKSKILNERYMPL</sequence>
<gene>
    <name evidence="1" type="ORF">ASJ80_05805</name>
</gene>
<dbReference type="Proteomes" id="UP000217784">
    <property type="component" value="Unassembled WGS sequence"/>
</dbReference>
<dbReference type="RefSeq" id="WP_069584470.1">
    <property type="nucleotide sequence ID" value="NZ_LMVM01000023.1"/>
</dbReference>
<accession>A0A2A2H4K9</accession>
<name>A0A2A2H4K9_METBR</name>
<keyword evidence="2" id="KW-1185">Reference proteome</keyword>
<dbReference type="OrthoDB" id="373205at2157"/>